<accession>A0A657LX22</accession>
<dbReference type="InterPro" id="IPR050553">
    <property type="entry name" value="Thioredoxin_ResA/DsbE_sf"/>
</dbReference>
<evidence type="ECO:0000313" key="8">
    <source>
        <dbReference type="EMBL" id="OJF99765.1"/>
    </source>
</evidence>
<dbReference type="InterPro" id="IPR013766">
    <property type="entry name" value="Thioredoxin_domain"/>
</dbReference>
<dbReference type="PANTHER" id="PTHR42852">
    <property type="entry name" value="THIOL:DISULFIDE INTERCHANGE PROTEIN DSBE"/>
    <property type="match status" value="1"/>
</dbReference>
<dbReference type="GO" id="GO:0017004">
    <property type="term" value="P:cytochrome complex assembly"/>
    <property type="evidence" value="ECO:0007669"/>
    <property type="project" value="UniProtKB-KW"/>
</dbReference>
<evidence type="ECO:0000256" key="1">
    <source>
        <dbReference type="ARBA" id="ARBA00004196"/>
    </source>
</evidence>
<reference evidence="8 9" key="1">
    <citation type="submission" date="2016-02" db="EMBL/GenBank/DDBJ databases">
        <title>Genome sequencing of a beta-galactosidase producing bacteria Rhizobium sp. 59.</title>
        <authorList>
            <person name="Wang D."/>
            <person name="Kot W."/>
            <person name="Qin Y."/>
            <person name="Hansen L."/>
            <person name="Naqvi K."/>
            <person name="Rensing C."/>
        </authorList>
    </citation>
    <scope>NUCLEOTIDE SEQUENCE [LARGE SCALE GENOMIC DNA]</scope>
    <source>
        <strain evidence="8 9">59</strain>
    </source>
</reference>
<comment type="subcellular location">
    <subcellularLocation>
        <location evidence="1">Cell envelope</location>
    </subcellularLocation>
</comment>
<dbReference type="AlphaFoldDB" id="A0A657LX22"/>
<evidence type="ECO:0000256" key="2">
    <source>
        <dbReference type="ARBA" id="ARBA00007758"/>
    </source>
</evidence>
<dbReference type="InterPro" id="IPR004799">
    <property type="entry name" value="Periplasmic_diS_OxRdtase_DsbE"/>
</dbReference>
<evidence type="ECO:0000256" key="5">
    <source>
        <dbReference type="ARBA" id="ARBA00023284"/>
    </source>
</evidence>
<feature type="transmembrane region" description="Helical" evidence="6">
    <location>
        <begin position="19"/>
        <end position="37"/>
    </location>
</feature>
<dbReference type="Gene3D" id="3.40.30.10">
    <property type="entry name" value="Glutaredoxin"/>
    <property type="match status" value="1"/>
</dbReference>
<evidence type="ECO:0000256" key="4">
    <source>
        <dbReference type="ARBA" id="ARBA00023157"/>
    </source>
</evidence>
<comment type="caution">
    <text evidence="8">The sequence shown here is derived from an EMBL/GenBank/DDBJ whole genome shotgun (WGS) entry which is preliminary data.</text>
</comment>
<organism evidence="8 9">
    <name type="scientific">Pararhizobium antarcticum</name>
    <dbReference type="NCBI Taxonomy" id="1798805"/>
    <lineage>
        <taxon>Bacteria</taxon>
        <taxon>Pseudomonadati</taxon>
        <taxon>Pseudomonadota</taxon>
        <taxon>Alphaproteobacteria</taxon>
        <taxon>Hyphomicrobiales</taxon>
        <taxon>Rhizobiaceae</taxon>
        <taxon>Rhizobium/Agrobacterium group</taxon>
        <taxon>Pararhizobium</taxon>
    </lineage>
</organism>
<dbReference type="CDD" id="cd03010">
    <property type="entry name" value="TlpA_like_DsbE"/>
    <property type="match status" value="1"/>
</dbReference>
<keyword evidence="4" id="KW-1015">Disulfide bond</keyword>
<feature type="domain" description="Thioredoxin" evidence="7">
    <location>
        <begin position="52"/>
        <end position="200"/>
    </location>
</feature>
<dbReference type="NCBIfam" id="TIGR00385">
    <property type="entry name" value="dsbE"/>
    <property type="match status" value="1"/>
</dbReference>
<dbReference type="GO" id="GO:0030288">
    <property type="term" value="C:outer membrane-bounded periplasmic space"/>
    <property type="evidence" value="ECO:0007669"/>
    <property type="project" value="InterPro"/>
</dbReference>
<protein>
    <submittedName>
        <fullName evidence="8">Thiol:disulfide interchange protein</fullName>
    </submittedName>
</protein>
<keyword evidence="5" id="KW-0676">Redox-active center</keyword>
<keyword evidence="9" id="KW-1185">Reference proteome</keyword>
<evidence type="ECO:0000256" key="3">
    <source>
        <dbReference type="ARBA" id="ARBA00022748"/>
    </source>
</evidence>
<keyword evidence="6" id="KW-0812">Transmembrane</keyword>
<keyword evidence="3" id="KW-0201">Cytochrome c-type biogenesis</keyword>
<dbReference type="RefSeq" id="WP_071831919.1">
    <property type="nucleotide sequence ID" value="NZ_LSRP01000057.1"/>
</dbReference>
<proteinExistence type="inferred from homology"/>
<evidence type="ECO:0000313" key="9">
    <source>
        <dbReference type="Proteomes" id="UP000182661"/>
    </source>
</evidence>
<dbReference type="EMBL" id="LSRP01000057">
    <property type="protein sequence ID" value="OJF99765.1"/>
    <property type="molecule type" value="Genomic_DNA"/>
</dbReference>
<dbReference type="InterPro" id="IPR036249">
    <property type="entry name" value="Thioredoxin-like_sf"/>
</dbReference>
<dbReference type="GO" id="GO:0015036">
    <property type="term" value="F:disulfide oxidoreductase activity"/>
    <property type="evidence" value="ECO:0007669"/>
    <property type="project" value="InterPro"/>
</dbReference>
<name>A0A657LX22_9HYPH</name>
<dbReference type="PROSITE" id="PS51352">
    <property type="entry name" value="THIOREDOXIN_2"/>
    <property type="match status" value="1"/>
</dbReference>
<comment type="similarity">
    <text evidence="2">Belongs to the thioredoxin family. DsbE subfamily.</text>
</comment>
<dbReference type="OrthoDB" id="9799347at2"/>
<dbReference type="PANTHER" id="PTHR42852:SF6">
    <property type="entry name" value="THIOL:DISULFIDE INTERCHANGE PROTEIN DSBE"/>
    <property type="match status" value="1"/>
</dbReference>
<evidence type="ECO:0000259" key="7">
    <source>
        <dbReference type="PROSITE" id="PS51352"/>
    </source>
</evidence>
<dbReference type="Proteomes" id="UP000182661">
    <property type="component" value="Unassembled WGS sequence"/>
</dbReference>
<keyword evidence="6" id="KW-1133">Transmembrane helix</keyword>
<sequence>MTTETPAQPEQGRSGGTRLVLALLPLVIFAALAAVFFSQLRSGKDISEIPSALIGTKAPLLDMPPLAGAMFGTTPMPALTDAAIKGRLTLVNVWASWCIPCREENPIILDLAKDERLTVVGINYKDETGNALRFLGELGNPFSAIGVDPRGKAAIDWGVYGIPESYLVDADGTIIYKRVGPFDQKSLQEGLLPAIEKAVAGKQPVVPAAGG</sequence>
<gene>
    <name evidence="8" type="ORF">AX760_11975</name>
</gene>
<evidence type="ECO:0000256" key="6">
    <source>
        <dbReference type="SAM" id="Phobius"/>
    </source>
</evidence>
<dbReference type="Pfam" id="PF08534">
    <property type="entry name" value="Redoxin"/>
    <property type="match status" value="1"/>
</dbReference>
<dbReference type="SUPFAM" id="SSF52833">
    <property type="entry name" value="Thioredoxin-like"/>
    <property type="match status" value="1"/>
</dbReference>
<keyword evidence="6" id="KW-0472">Membrane</keyword>
<dbReference type="InterPro" id="IPR013740">
    <property type="entry name" value="Redoxin"/>
</dbReference>